<accession>A0ABD1DRB9</accession>
<dbReference type="AlphaFoldDB" id="A0ABD1DRB9"/>
<evidence type="ECO:0000313" key="2">
    <source>
        <dbReference type="EMBL" id="KAL1402210.1"/>
    </source>
</evidence>
<proteinExistence type="predicted"/>
<feature type="region of interest" description="Disordered" evidence="1">
    <location>
        <begin position="42"/>
        <end position="66"/>
    </location>
</feature>
<protein>
    <submittedName>
        <fullName evidence="2">Uncharacterized protein</fullName>
    </submittedName>
</protein>
<comment type="caution">
    <text evidence="2">The sequence shown here is derived from an EMBL/GenBank/DDBJ whole genome shotgun (WGS) entry which is preliminary data.</text>
</comment>
<reference evidence="2 3" key="1">
    <citation type="submission" date="2024-05" db="EMBL/GenBank/DDBJ databases">
        <title>Culex pipiens pipiens assembly and annotation.</title>
        <authorList>
            <person name="Alout H."/>
            <person name="Durand T."/>
        </authorList>
    </citation>
    <scope>NUCLEOTIDE SEQUENCE [LARGE SCALE GENOMIC DNA]</scope>
    <source>
        <strain evidence="2">HA-2024</strain>
        <tissue evidence="2">Whole body</tissue>
    </source>
</reference>
<keyword evidence="3" id="KW-1185">Reference proteome</keyword>
<feature type="compositionally biased region" description="Polar residues" evidence="1">
    <location>
        <begin position="45"/>
        <end position="66"/>
    </location>
</feature>
<dbReference type="EMBL" id="JBEHCU010003376">
    <property type="protein sequence ID" value="KAL1402210.1"/>
    <property type="molecule type" value="Genomic_DNA"/>
</dbReference>
<evidence type="ECO:0000313" key="3">
    <source>
        <dbReference type="Proteomes" id="UP001562425"/>
    </source>
</evidence>
<name>A0ABD1DRB9_CULPP</name>
<evidence type="ECO:0000256" key="1">
    <source>
        <dbReference type="SAM" id="MobiDB-lite"/>
    </source>
</evidence>
<dbReference type="Proteomes" id="UP001562425">
    <property type="component" value="Unassembled WGS sequence"/>
</dbReference>
<gene>
    <name evidence="2" type="ORF">pipiens_006186</name>
</gene>
<sequence length="66" mass="7822">MDQLLRMTNRTLELRVNTSRLTSKIILANKVDYLKEIHKTREAQRSTISPNTPHRQNRCQMNELTN</sequence>
<organism evidence="2 3">
    <name type="scientific">Culex pipiens pipiens</name>
    <name type="common">Northern house mosquito</name>
    <dbReference type="NCBI Taxonomy" id="38569"/>
    <lineage>
        <taxon>Eukaryota</taxon>
        <taxon>Metazoa</taxon>
        <taxon>Ecdysozoa</taxon>
        <taxon>Arthropoda</taxon>
        <taxon>Hexapoda</taxon>
        <taxon>Insecta</taxon>
        <taxon>Pterygota</taxon>
        <taxon>Neoptera</taxon>
        <taxon>Endopterygota</taxon>
        <taxon>Diptera</taxon>
        <taxon>Nematocera</taxon>
        <taxon>Culicoidea</taxon>
        <taxon>Culicidae</taxon>
        <taxon>Culicinae</taxon>
        <taxon>Culicini</taxon>
        <taxon>Culex</taxon>
        <taxon>Culex</taxon>
    </lineage>
</organism>